<name>A0AAF0ZMF1_SOLVR</name>
<feature type="region of interest" description="Disordered" evidence="1">
    <location>
        <begin position="187"/>
        <end position="235"/>
    </location>
</feature>
<evidence type="ECO:0000313" key="3">
    <source>
        <dbReference type="Proteomes" id="UP001234989"/>
    </source>
</evidence>
<organism evidence="2 3">
    <name type="scientific">Solanum verrucosum</name>
    <dbReference type="NCBI Taxonomy" id="315347"/>
    <lineage>
        <taxon>Eukaryota</taxon>
        <taxon>Viridiplantae</taxon>
        <taxon>Streptophyta</taxon>
        <taxon>Embryophyta</taxon>
        <taxon>Tracheophyta</taxon>
        <taxon>Spermatophyta</taxon>
        <taxon>Magnoliopsida</taxon>
        <taxon>eudicotyledons</taxon>
        <taxon>Gunneridae</taxon>
        <taxon>Pentapetalae</taxon>
        <taxon>asterids</taxon>
        <taxon>lamiids</taxon>
        <taxon>Solanales</taxon>
        <taxon>Solanaceae</taxon>
        <taxon>Solanoideae</taxon>
        <taxon>Solaneae</taxon>
        <taxon>Solanum</taxon>
    </lineage>
</organism>
<feature type="compositionally biased region" description="Polar residues" evidence="1">
    <location>
        <begin position="374"/>
        <end position="397"/>
    </location>
</feature>
<feature type="compositionally biased region" description="Gly residues" evidence="1">
    <location>
        <begin position="475"/>
        <end position="486"/>
    </location>
</feature>
<sequence length="551" mass="58636">MFVGEGYTQYCETSGALGYGLNHIVYWKRSKNDMAYSTSIVDNTNSCDCNSSEMGNGCLVIQDVNVVILHNLAVLEANWLNWLVDQMHRGIALAIGVSGQDFIWDANLDRDNNDNNMIFVLLYLILEGKKYFKAADEFDLMIQHYGYPLLQEVIHYRYVVNSTDLKLWMRMKLVDINVMNNIEKLNKGPVSGKGSGPDQDLVRGRARGGGDSDGSSDTENLNKGPRSDQGPILGKGSGRIRGRFVAVSKAVTIQEVLAILKICEYLNKGKSSSKGPGSGPNQGPVRGHVRGGGDSGGSGDTENLNDKGDDDGALGGSGGSSPNNSSVVPDCHANDEPVSTQALSHTQVYSTSPSAPTTRNDKGGGGGALGGSGRSTPNNSSASYDWHANTQVPSTSPKCPHHKVFQPKPRHTPKSLQDILLSLTILKICEYLNDKGSGGGTLGGSGGSSPNNSFVAHDWHTNDEPVSTQALNGKGDSGGTLGGSGGSSPNNSFAAMIGMPMTNLSQPKPCHTPSTPFLNSKKSNSRHKVHGARCTKRDSSACEHLGNWKRS</sequence>
<feature type="compositionally biased region" description="Low complexity" evidence="1">
    <location>
        <begin position="320"/>
        <end position="330"/>
    </location>
</feature>
<reference evidence="2" key="1">
    <citation type="submission" date="2023-08" db="EMBL/GenBank/DDBJ databases">
        <title>A de novo genome assembly of Solanum verrucosum Schlechtendal, a Mexican diploid species geographically isolated from the other diploid A-genome species in potato relatives.</title>
        <authorList>
            <person name="Hosaka K."/>
        </authorList>
    </citation>
    <scope>NUCLEOTIDE SEQUENCE</scope>
    <source>
        <tissue evidence="2">Young leaves</tissue>
    </source>
</reference>
<feature type="compositionally biased region" description="Polar residues" evidence="1">
    <location>
        <begin position="507"/>
        <end position="522"/>
    </location>
</feature>
<gene>
    <name evidence="2" type="ORF">MTR67_037966</name>
</gene>
<accession>A0AAF0ZMF1</accession>
<feature type="region of interest" description="Disordered" evidence="1">
    <location>
        <begin position="464"/>
        <end position="492"/>
    </location>
</feature>
<feature type="compositionally biased region" description="Polar residues" evidence="1">
    <location>
        <begin position="337"/>
        <end position="358"/>
    </location>
</feature>
<dbReference type="Proteomes" id="UP001234989">
    <property type="component" value="Chromosome 9"/>
</dbReference>
<evidence type="ECO:0000256" key="1">
    <source>
        <dbReference type="SAM" id="MobiDB-lite"/>
    </source>
</evidence>
<feature type="compositionally biased region" description="Basic residues" evidence="1">
    <location>
        <begin position="523"/>
        <end position="534"/>
    </location>
</feature>
<protein>
    <submittedName>
        <fullName evidence="2">Uncharacterized protein</fullName>
    </submittedName>
</protein>
<evidence type="ECO:0000313" key="2">
    <source>
        <dbReference type="EMBL" id="WMV44581.1"/>
    </source>
</evidence>
<dbReference type="EMBL" id="CP133620">
    <property type="protein sequence ID" value="WMV44581.1"/>
    <property type="molecule type" value="Genomic_DNA"/>
</dbReference>
<feature type="compositionally biased region" description="Gly residues" evidence="1">
    <location>
        <begin position="290"/>
        <end position="299"/>
    </location>
</feature>
<feature type="compositionally biased region" description="Basic residues" evidence="1">
    <location>
        <begin position="399"/>
        <end position="412"/>
    </location>
</feature>
<proteinExistence type="predicted"/>
<keyword evidence="3" id="KW-1185">Reference proteome</keyword>
<dbReference type="AlphaFoldDB" id="A0AAF0ZMF1"/>
<feature type="region of interest" description="Disordered" evidence="1">
    <location>
        <begin position="270"/>
        <end position="412"/>
    </location>
</feature>
<feature type="compositionally biased region" description="Gly residues" evidence="1">
    <location>
        <begin position="363"/>
        <end position="373"/>
    </location>
</feature>
<feature type="region of interest" description="Disordered" evidence="1">
    <location>
        <begin position="507"/>
        <end position="551"/>
    </location>
</feature>